<organism evidence="7 8">
    <name type="scientific">Aureococcus anophagefferens</name>
    <name type="common">Harmful bloom alga</name>
    <dbReference type="NCBI Taxonomy" id="44056"/>
    <lineage>
        <taxon>Eukaryota</taxon>
        <taxon>Sar</taxon>
        <taxon>Stramenopiles</taxon>
        <taxon>Ochrophyta</taxon>
        <taxon>Pelagophyceae</taxon>
        <taxon>Pelagomonadales</taxon>
        <taxon>Pelagomonadaceae</taxon>
        <taxon>Aureococcus</taxon>
    </lineage>
</organism>
<reference evidence="7 8" key="1">
    <citation type="submission" date="2024-03" db="EMBL/GenBank/DDBJ databases">
        <title>Aureococcus anophagefferens CCMP1851 and Kratosvirus quantuckense: Draft genome of a second virus-susceptible host strain in the model system.</title>
        <authorList>
            <person name="Chase E."/>
            <person name="Truchon A.R."/>
            <person name="Schepens W."/>
            <person name="Wilhelm S.W."/>
        </authorList>
    </citation>
    <scope>NUCLEOTIDE SEQUENCE [LARGE SCALE GENOMIC DNA]</scope>
    <source>
        <strain evidence="7 8">CCMP1851</strain>
    </source>
</reference>
<proteinExistence type="predicted"/>
<dbReference type="InterPro" id="IPR001841">
    <property type="entry name" value="Znf_RING"/>
</dbReference>
<accession>A0ABR1FGY9</accession>
<comment type="caution">
    <text evidence="7">The sequence shown here is derived from an EMBL/GenBank/DDBJ whole genome shotgun (WGS) entry which is preliminary data.</text>
</comment>
<dbReference type="PROSITE" id="PS50089">
    <property type="entry name" value="ZF_RING_2"/>
    <property type="match status" value="1"/>
</dbReference>
<keyword evidence="3" id="KW-0862">Zinc</keyword>
<evidence type="ECO:0000259" key="6">
    <source>
        <dbReference type="PROSITE" id="PS50089"/>
    </source>
</evidence>
<keyword evidence="2 4" id="KW-0863">Zinc-finger</keyword>
<dbReference type="InterPro" id="IPR013083">
    <property type="entry name" value="Znf_RING/FYVE/PHD"/>
</dbReference>
<dbReference type="Pfam" id="PF13639">
    <property type="entry name" value="zf-RING_2"/>
    <property type="match status" value="1"/>
</dbReference>
<gene>
    <name evidence="7" type="ORF">SO694_00079117</name>
</gene>
<keyword evidence="7" id="KW-0560">Oxidoreductase</keyword>
<dbReference type="InterPro" id="IPR050731">
    <property type="entry name" value="HRD1_E3_ubiq-ligases"/>
</dbReference>
<dbReference type="GO" id="GO:0004497">
    <property type="term" value="F:monooxygenase activity"/>
    <property type="evidence" value="ECO:0007669"/>
    <property type="project" value="UniProtKB-KW"/>
</dbReference>
<evidence type="ECO:0000256" key="4">
    <source>
        <dbReference type="PROSITE-ProRule" id="PRU00175"/>
    </source>
</evidence>
<keyword evidence="8" id="KW-1185">Reference proteome</keyword>
<dbReference type="EMBL" id="JBBJCI010000427">
    <property type="protein sequence ID" value="KAK7230579.1"/>
    <property type="molecule type" value="Genomic_DNA"/>
</dbReference>
<evidence type="ECO:0000313" key="8">
    <source>
        <dbReference type="Proteomes" id="UP001363151"/>
    </source>
</evidence>
<evidence type="ECO:0000256" key="5">
    <source>
        <dbReference type="SAM" id="MobiDB-lite"/>
    </source>
</evidence>
<evidence type="ECO:0000256" key="1">
    <source>
        <dbReference type="ARBA" id="ARBA00022723"/>
    </source>
</evidence>
<feature type="domain" description="RING-type" evidence="6">
    <location>
        <begin position="125"/>
        <end position="174"/>
    </location>
</feature>
<dbReference type="Proteomes" id="UP001363151">
    <property type="component" value="Unassembled WGS sequence"/>
</dbReference>
<evidence type="ECO:0000256" key="2">
    <source>
        <dbReference type="ARBA" id="ARBA00022771"/>
    </source>
</evidence>
<sequence>MCLRCLGRALKYVKSVEWAVTSTGGAAIAALQVVHHKHCPDPNCENEGHCHIRVRRVDGTSGAEWVRANGTLDQCRESIGRCFKGVPIDVFDEIFEADERGLSRECLDLVEAAAAARHGAVVGECAICMEDLDGMQVVGGFAKLRVSVLPCGHAFHLSCYKQWARKHTTCPVCRSEVTLEALRAAAGPEASSAPPAKMPALAPEPSAATPQPKRSRFWRGSRLSTMLSSSLPRIRTTRRHARQ</sequence>
<evidence type="ECO:0000313" key="7">
    <source>
        <dbReference type="EMBL" id="KAK7230579.1"/>
    </source>
</evidence>
<name>A0ABR1FGY9_AURAN</name>
<dbReference type="SUPFAM" id="SSF57850">
    <property type="entry name" value="RING/U-box"/>
    <property type="match status" value="1"/>
</dbReference>
<dbReference type="Gene3D" id="3.30.40.10">
    <property type="entry name" value="Zinc/RING finger domain, C3HC4 (zinc finger)"/>
    <property type="match status" value="1"/>
</dbReference>
<feature type="compositionally biased region" description="Polar residues" evidence="5">
    <location>
        <begin position="222"/>
        <end position="231"/>
    </location>
</feature>
<keyword evidence="7" id="KW-0503">Monooxygenase</keyword>
<feature type="region of interest" description="Disordered" evidence="5">
    <location>
        <begin position="188"/>
        <end position="243"/>
    </location>
</feature>
<evidence type="ECO:0000256" key="3">
    <source>
        <dbReference type="ARBA" id="ARBA00022833"/>
    </source>
</evidence>
<protein>
    <submittedName>
        <fullName evidence="7">N,N-dimethylaniline monooxygenase</fullName>
    </submittedName>
</protein>
<dbReference type="PANTHER" id="PTHR22763">
    <property type="entry name" value="RING ZINC FINGER PROTEIN"/>
    <property type="match status" value="1"/>
</dbReference>
<keyword evidence="1" id="KW-0479">Metal-binding</keyword>
<dbReference type="SMART" id="SM00184">
    <property type="entry name" value="RING"/>
    <property type="match status" value="1"/>
</dbReference>